<dbReference type="GO" id="GO:0000176">
    <property type="term" value="C:nuclear exosome (RNase complex)"/>
    <property type="evidence" value="ECO:0007669"/>
    <property type="project" value="EnsemblFungi"/>
</dbReference>
<evidence type="ECO:0000256" key="6">
    <source>
        <dbReference type="ARBA" id="ARBA00022839"/>
    </source>
</evidence>
<keyword evidence="6" id="KW-0269">Exonuclease</keyword>
<dbReference type="KEGG" id="ncs:NCAS_0H00860"/>
<feature type="domain" description="HRDC" evidence="10">
    <location>
        <begin position="440"/>
        <end position="520"/>
    </location>
</feature>
<dbReference type="Gene3D" id="1.10.150.80">
    <property type="entry name" value="HRDC domain"/>
    <property type="match status" value="1"/>
</dbReference>
<sequence>MSEQSQEQEKTLLPKVVNTVRAASALAAQDVDFYRSIDKDIAHSLEQSSNQIADMINSVLLSIDENSEQVDGTKENLEDIWKDFGNLMDNLFEKSDRSIDIITRGHGGSNGQSGMQYIDEFSGRDLTPGKQILKPQLKFTTPIDNTESHPFIPLLKEKPFALKPLEESMQMIPEDETSPMHYPQPYEYEIDHQEYNDLILQKKDPIPSTSWTDNEPIWVDTVSQLQSIMPDLEASTEIAVDLEHHDYRTYYGITCLMQISTRKNDYLIDTLALREDLQILNNVFANPMITKVFHGAFMDIIWLQRDLGLYVVGLFDTFHASRAMGLPKHSLAYLLEKFAQFKTSKKYQLADWRIRPLSKAMHAYARADTHFLLNIFDQMRNSLIEQNKLAGVLKESRNVAKRRFEYSSFRPKVLQTNGLVYSPIEKDDPWKTIMFQYNIPPQKEPLLKELYQWRDKIARRDDESPRFVMPNQLLVSLVAYTPIDAPGVVSVSNSVTDYVRSNSKILANLIKNCLAKMKDNKFLDNNVAEEGISVVPETGHDLSQKLTIHQLQNLKSKFQLLSDKFNNSVKTRLSNHDQLYLFDGISFADDVTIKYFADGKIQTTAEQYKERSEQFDDAMKQLEEVEYCIPVIEENKQTQDQDNIPPITVATNAEGQVNEMIEKPEDLDEVIVLRKTNKNKSIKNKPKNREEPELEIIDYFKTAKVLTNDKNSRGGRNNNGNKRKRFDPYSAANEGPAAPKKRKNVTRGKNVSFKR</sequence>
<dbReference type="Gene3D" id="3.30.420.10">
    <property type="entry name" value="Ribonuclease H-like superfamily/Ribonuclease H"/>
    <property type="match status" value="1"/>
</dbReference>
<dbReference type="Proteomes" id="UP000001640">
    <property type="component" value="Chromosome 8"/>
</dbReference>
<feature type="compositionally biased region" description="Basic residues" evidence="9">
    <location>
        <begin position="739"/>
        <end position="755"/>
    </location>
</feature>
<evidence type="ECO:0000256" key="9">
    <source>
        <dbReference type="SAM" id="MobiDB-lite"/>
    </source>
</evidence>
<gene>
    <name evidence="11" type="primary">NCAS0H00860</name>
    <name evidence="11" type="ordered locus">NCAS_0H00860</name>
</gene>
<dbReference type="OMA" id="TMDIIWL"/>
<dbReference type="GO" id="GO:0003727">
    <property type="term" value="F:single-stranded RNA binding"/>
    <property type="evidence" value="ECO:0007669"/>
    <property type="project" value="TreeGrafter"/>
</dbReference>
<feature type="region of interest" description="Disordered" evidence="9">
    <location>
        <begin position="708"/>
        <end position="755"/>
    </location>
</feature>
<keyword evidence="5" id="KW-0271">Exosome</keyword>
<dbReference type="GO" id="GO:0000467">
    <property type="term" value="P:exonucleolytic trimming to generate mature 3'-end of 5.8S rRNA from tricistronic rRNA transcript (SSU-rRNA, 5.8S rRNA, LSU-rRNA)"/>
    <property type="evidence" value="ECO:0007669"/>
    <property type="project" value="EnsemblFungi"/>
</dbReference>
<dbReference type="GO" id="GO:0000175">
    <property type="term" value="F:3'-5'-RNA exonuclease activity"/>
    <property type="evidence" value="ECO:0007669"/>
    <property type="project" value="EnsemblFungi"/>
</dbReference>
<dbReference type="OrthoDB" id="2250022at2759"/>
<dbReference type="GO" id="GO:0034476">
    <property type="term" value="P:U5 snRNA 3'-end processing"/>
    <property type="evidence" value="ECO:0007669"/>
    <property type="project" value="EnsemblFungi"/>
</dbReference>
<evidence type="ECO:0000256" key="7">
    <source>
        <dbReference type="ARBA" id="ARBA00023242"/>
    </source>
</evidence>
<evidence type="ECO:0000256" key="3">
    <source>
        <dbReference type="ARBA" id="ARBA00022722"/>
    </source>
</evidence>
<dbReference type="GO" id="GO:0071051">
    <property type="term" value="P:poly(A)-dependent snoRNA 3'-end processing"/>
    <property type="evidence" value="ECO:0007669"/>
    <property type="project" value="EnsemblFungi"/>
</dbReference>
<dbReference type="InParanoid" id="G0VIR9"/>
<dbReference type="SUPFAM" id="SSF47819">
    <property type="entry name" value="HRDC-like"/>
    <property type="match status" value="1"/>
</dbReference>
<dbReference type="GO" id="GO:0071039">
    <property type="term" value="P:nuclear polyadenylation-dependent CUT catabolic process"/>
    <property type="evidence" value="ECO:0007669"/>
    <property type="project" value="EnsemblFungi"/>
</dbReference>
<dbReference type="STRING" id="1064592.G0VIR9"/>
<dbReference type="FunFam" id="3.30.420.10:FF:000059">
    <property type="entry name" value="Exosome complex exonuclease Rrp6"/>
    <property type="match status" value="1"/>
</dbReference>
<name>G0VIR9_NAUCA</name>
<dbReference type="InterPro" id="IPR036397">
    <property type="entry name" value="RNaseH_sf"/>
</dbReference>
<organism evidence="11 12">
    <name type="scientific">Naumovozyma castellii</name>
    <name type="common">Yeast</name>
    <name type="synonym">Saccharomyces castellii</name>
    <dbReference type="NCBI Taxonomy" id="27288"/>
    <lineage>
        <taxon>Eukaryota</taxon>
        <taxon>Fungi</taxon>
        <taxon>Dikarya</taxon>
        <taxon>Ascomycota</taxon>
        <taxon>Saccharomycotina</taxon>
        <taxon>Saccharomycetes</taxon>
        <taxon>Saccharomycetales</taxon>
        <taxon>Saccharomycetaceae</taxon>
        <taxon>Naumovozyma</taxon>
    </lineage>
</organism>
<proteinExistence type="inferred from homology"/>
<dbReference type="AlphaFoldDB" id="G0VIR9"/>
<dbReference type="GO" id="GO:0071040">
    <property type="term" value="P:nuclear polyadenylation-dependent antisense transcript catabolic process"/>
    <property type="evidence" value="ECO:0007669"/>
    <property type="project" value="EnsemblFungi"/>
</dbReference>
<dbReference type="InterPro" id="IPR049559">
    <property type="entry name" value="Rrp6p-like_exo"/>
</dbReference>
<dbReference type="GO" id="GO:0071036">
    <property type="term" value="P:nuclear polyadenylation-dependent snoRNA catabolic process"/>
    <property type="evidence" value="ECO:0007669"/>
    <property type="project" value="EnsemblFungi"/>
</dbReference>
<dbReference type="GO" id="GO:0032204">
    <property type="term" value="P:regulation of telomere maintenance"/>
    <property type="evidence" value="ECO:0007669"/>
    <property type="project" value="EnsemblFungi"/>
</dbReference>
<dbReference type="RefSeq" id="XP_003677745.1">
    <property type="nucleotide sequence ID" value="XM_003677697.1"/>
</dbReference>
<dbReference type="GO" id="GO:0000166">
    <property type="term" value="F:nucleotide binding"/>
    <property type="evidence" value="ECO:0007669"/>
    <property type="project" value="InterPro"/>
</dbReference>
<dbReference type="GO" id="GO:0071028">
    <property type="term" value="P:nuclear mRNA surveillance"/>
    <property type="evidence" value="ECO:0007669"/>
    <property type="project" value="EnsemblFungi"/>
</dbReference>
<dbReference type="PANTHER" id="PTHR12124:SF47">
    <property type="entry name" value="EXOSOME COMPONENT 10"/>
    <property type="match status" value="1"/>
</dbReference>
<dbReference type="GO" id="GO:0071042">
    <property type="term" value="P:nuclear polyadenylation-dependent mRNA catabolic process"/>
    <property type="evidence" value="ECO:0007669"/>
    <property type="project" value="EnsemblFungi"/>
</dbReference>
<evidence type="ECO:0000313" key="12">
    <source>
        <dbReference type="Proteomes" id="UP000001640"/>
    </source>
</evidence>
<dbReference type="GO" id="GO:0005730">
    <property type="term" value="C:nucleolus"/>
    <property type="evidence" value="ECO:0007669"/>
    <property type="project" value="EnsemblFungi"/>
</dbReference>
<evidence type="ECO:0000259" key="10">
    <source>
        <dbReference type="PROSITE" id="PS50967"/>
    </source>
</evidence>
<reference evidence="11 12" key="1">
    <citation type="journal article" date="2011" name="Proc. Natl. Acad. Sci. U.S.A.">
        <title>Evolutionary erosion of yeast sex chromosomes by mating-type switching accidents.</title>
        <authorList>
            <person name="Gordon J.L."/>
            <person name="Armisen D."/>
            <person name="Proux-Wera E."/>
            <person name="Oheigeartaigh S.S."/>
            <person name="Byrne K.P."/>
            <person name="Wolfe K.H."/>
        </authorList>
    </citation>
    <scope>NUCLEOTIDE SEQUENCE [LARGE SCALE GENOMIC DNA]</scope>
    <source>
        <strain evidence="12">ATCC 76901 / BCRC 22586 / CBS 4309 / NBRC 1992 / NRRL Y-12630</strain>
    </source>
</reference>
<dbReference type="InterPro" id="IPR012588">
    <property type="entry name" value="Exosome-assoc_fac_Rrp6_N"/>
</dbReference>
<keyword evidence="3" id="KW-0540">Nuclease</keyword>
<dbReference type="SUPFAM" id="SSF53098">
    <property type="entry name" value="Ribonuclease H-like"/>
    <property type="match status" value="1"/>
</dbReference>
<dbReference type="SMART" id="SM00474">
    <property type="entry name" value="35EXOc"/>
    <property type="match status" value="1"/>
</dbReference>
<dbReference type="SMART" id="SM00341">
    <property type="entry name" value="HRDC"/>
    <property type="match status" value="1"/>
</dbReference>
<evidence type="ECO:0000256" key="8">
    <source>
        <dbReference type="ARBA" id="ARBA00043957"/>
    </source>
</evidence>
<dbReference type="Pfam" id="PF00570">
    <property type="entry name" value="HRDC"/>
    <property type="match status" value="1"/>
</dbReference>
<protein>
    <recommendedName>
        <fullName evidence="10">HRDC domain-containing protein</fullName>
    </recommendedName>
</protein>
<dbReference type="InterPro" id="IPR002562">
    <property type="entry name" value="3'-5'_exonuclease_dom"/>
</dbReference>
<dbReference type="GO" id="GO:0071038">
    <property type="term" value="P:TRAMP-dependent tRNA surveillance pathway"/>
    <property type="evidence" value="ECO:0007669"/>
    <property type="project" value="EnsemblFungi"/>
</dbReference>
<dbReference type="GO" id="GO:0071037">
    <property type="term" value="P:nuclear polyadenylation-dependent snRNA catabolic process"/>
    <property type="evidence" value="ECO:0007669"/>
    <property type="project" value="EnsemblFungi"/>
</dbReference>
<dbReference type="GO" id="GO:0034475">
    <property type="term" value="P:U4 snRNA 3'-end processing"/>
    <property type="evidence" value="ECO:0007669"/>
    <property type="project" value="EnsemblFungi"/>
</dbReference>
<dbReference type="GO" id="GO:0071044">
    <property type="term" value="P:histone mRNA catabolic process"/>
    <property type="evidence" value="ECO:0007669"/>
    <property type="project" value="EnsemblFungi"/>
</dbReference>
<dbReference type="InterPro" id="IPR010997">
    <property type="entry name" value="HRDC-like_sf"/>
</dbReference>
<dbReference type="EMBL" id="HE576759">
    <property type="protein sequence ID" value="CCC71396.1"/>
    <property type="molecule type" value="Genomic_DNA"/>
</dbReference>
<dbReference type="Pfam" id="PF08066">
    <property type="entry name" value="PMC2NT"/>
    <property type="match status" value="1"/>
</dbReference>
<keyword evidence="7" id="KW-0539">Nucleus</keyword>
<dbReference type="Pfam" id="PF01612">
    <property type="entry name" value="DNA_pol_A_exo1"/>
    <property type="match status" value="1"/>
</dbReference>
<dbReference type="eggNOG" id="KOG2206">
    <property type="taxonomic scope" value="Eukaryota"/>
</dbReference>
<keyword evidence="12" id="KW-1185">Reference proteome</keyword>
<comment type="subcellular location">
    <subcellularLocation>
        <location evidence="1">Nucleus</location>
    </subcellularLocation>
</comment>
<dbReference type="InterPro" id="IPR045092">
    <property type="entry name" value="Rrp6-like"/>
</dbReference>
<evidence type="ECO:0000256" key="4">
    <source>
        <dbReference type="ARBA" id="ARBA00022801"/>
    </source>
</evidence>
<dbReference type="PROSITE" id="PS50967">
    <property type="entry name" value="HRDC"/>
    <property type="match status" value="1"/>
</dbReference>
<keyword evidence="2" id="KW-0698">rRNA processing</keyword>
<dbReference type="CDD" id="cd06147">
    <property type="entry name" value="Rrp6p_like_exo"/>
    <property type="match status" value="1"/>
</dbReference>
<accession>G0VIR9</accession>
<dbReference type="GO" id="GO:0042134">
    <property type="term" value="F:rRNA primary transcript binding"/>
    <property type="evidence" value="ECO:0007669"/>
    <property type="project" value="EnsemblFungi"/>
</dbReference>
<evidence type="ECO:0000256" key="1">
    <source>
        <dbReference type="ARBA" id="ARBA00004123"/>
    </source>
</evidence>
<dbReference type="InterPro" id="IPR012337">
    <property type="entry name" value="RNaseH-like_sf"/>
</dbReference>
<dbReference type="HOGENOM" id="CLU_010129_3_2_1"/>
<dbReference type="GeneID" id="96905075"/>
<dbReference type="GO" id="GO:0000973">
    <property type="term" value="P:post-transcriptional tethering of RNA polymerase II gene DNA at nuclear periphery"/>
    <property type="evidence" value="ECO:0007669"/>
    <property type="project" value="EnsemblFungi"/>
</dbReference>
<evidence type="ECO:0000313" key="11">
    <source>
        <dbReference type="EMBL" id="CCC71396.1"/>
    </source>
</evidence>
<dbReference type="GO" id="GO:0071035">
    <property type="term" value="P:nuclear polyadenylation-dependent rRNA catabolic process"/>
    <property type="evidence" value="ECO:0007669"/>
    <property type="project" value="EnsemblFungi"/>
</dbReference>
<evidence type="ECO:0000256" key="5">
    <source>
        <dbReference type="ARBA" id="ARBA00022835"/>
    </source>
</evidence>
<dbReference type="InterPro" id="IPR002121">
    <property type="entry name" value="HRDC_dom"/>
</dbReference>
<dbReference type="PANTHER" id="PTHR12124">
    <property type="entry name" value="POLYMYOSITIS/SCLERODERMA AUTOANTIGEN-RELATED"/>
    <property type="match status" value="1"/>
</dbReference>
<dbReference type="InterPro" id="IPR044876">
    <property type="entry name" value="HRDC_dom_sf"/>
</dbReference>
<dbReference type="FunCoup" id="G0VIR9">
    <property type="interactions" value="1096"/>
</dbReference>
<evidence type="ECO:0000256" key="2">
    <source>
        <dbReference type="ARBA" id="ARBA00022552"/>
    </source>
</evidence>
<comment type="similarity">
    <text evidence="8">Belongs to the exosome component 10/RRP6 family.</text>
</comment>
<keyword evidence="4" id="KW-0378">Hydrolase</keyword>
<reference key="2">
    <citation type="submission" date="2011-08" db="EMBL/GenBank/DDBJ databases">
        <title>Genome sequence of Naumovozyma castellii.</title>
        <authorList>
            <person name="Gordon J.L."/>
            <person name="Armisen D."/>
            <person name="Proux-Wera E."/>
            <person name="OhEigeartaigh S.S."/>
            <person name="Byrne K.P."/>
            <person name="Wolfe K.H."/>
        </authorList>
    </citation>
    <scope>NUCLEOTIDE SEQUENCE</scope>
    <source>
        <strain>Type strain:CBS 4309</strain>
    </source>
</reference>
<dbReference type="GO" id="GO:0034473">
    <property type="term" value="P:U1 snRNA 3'-end processing"/>
    <property type="evidence" value="ECO:0007669"/>
    <property type="project" value="EnsemblFungi"/>
</dbReference>